<comment type="subunit">
    <text evidence="10">Interacts with C3b. Interacts with C4b. Interacts with moesin/MSN.</text>
</comment>
<evidence type="ECO:0000256" key="11">
    <source>
        <dbReference type="PROSITE-ProRule" id="PRU00302"/>
    </source>
</evidence>
<dbReference type="InterPro" id="IPR000436">
    <property type="entry name" value="Sushi_SCR_CCP_dom"/>
</dbReference>
<dbReference type="SUPFAM" id="SSF57535">
    <property type="entry name" value="Complement control module/SCR domain"/>
    <property type="match status" value="4"/>
</dbReference>
<feature type="transmembrane region" description="Helical" evidence="13">
    <location>
        <begin position="21"/>
        <end position="42"/>
    </location>
</feature>
<proteinExistence type="predicted"/>
<dbReference type="KEGG" id="cfr:102508849"/>
<evidence type="ECO:0000313" key="15">
    <source>
        <dbReference type="Proteomes" id="UP000694856"/>
    </source>
</evidence>
<evidence type="ECO:0000256" key="9">
    <source>
        <dbReference type="ARBA" id="ARBA00023279"/>
    </source>
</evidence>
<keyword evidence="4" id="KW-0732">Signal</keyword>
<evidence type="ECO:0000256" key="12">
    <source>
        <dbReference type="SAM" id="MobiDB-lite"/>
    </source>
</evidence>
<evidence type="ECO:0000256" key="7">
    <source>
        <dbReference type="ARBA" id="ARBA00023157"/>
    </source>
</evidence>
<evidence type="ECO:0000313" key="16">
    <source>
        <dbReference type="RefSeq" id="XP_014411365.2"/>
    </source>
</evidence>
<reference evidence="16" key="1">
    <citation type="submission" date="2025-08" db="UniProtKB">
        <authorList>
            <consortium name="RefSeq"/>
        </authorList>
    </citation>
    <scope>IDENTIFICATION</scope>
    <source>
        <tissue evidence="16">Ear skin</tissue>
    </source>
</reference>
<feature type="domain" description="Sushi" evidence="14">
    <location>
        <begin position="236"/>
        <end position="295"/>
    </location>
</feature>
<keyword evidence="5" id="KW-0677">Repeat</keyword>
<dbReference type="Gene3D" id="2.10.70.10">
    <property type="entry name" value="Complement Module, domain 1"/>
    <property type="match status" value="4"/>
</dbReference>
<dbReference type="Proteomes" id="UP000694856">
    <property type="component" value="Chromosome 23"/>
</dbReference>
<dbReference type="Pfam" id="PF00084">
    <property type="entry name" value="Sushi"/>
    <property type="match status" value="4"/>
</dbReference>
<dbReference type="SMART" id="SM00032">
    <property type="entry name" value="CCP"/>
    <property type="match status" value="4"/>
</dbReference>
<evidence type="ECO:0000256" key="13">
    <source>
        <dbReference type="SAM" id="Phobius"/>
    </source>
</evidence>
<evidence type="ECO:0000256" key="3">
    <source>
        <dbReference type="ARBA" id="ARBA00022659"/>
    </source>
</evidence>
<feature type="region of interest" description="Disordered" evidence="12">
    <location>
        <begin position="297"/>
        <end position="352"/>
    </location>
</feature>
<evidence type="ECO:0000259" key="14">
    <source>
        <dbReference type="PROSITE" id="PS50923"/>
    </source>
</evidence>
<keyword evidence="9" id="KW-0278">Fertilization</keyword>
<dbReference type="PIRSF" id="PIRSF037971">
    <property type="entry name" value="TLX_CD46"/>
    <property type="match status" value="1"/>
</dbReference>
<evidence type="ECO:0000256" key="4">
    <source>
        <dbReference type="ARBA" id="ARBA00022729"/>
    </source>
</evidence>
<dbReference type="RefSeq" id="XP_014411365.2">
    <property type="nucleotide sequence ID" value="XM_014555879.2"/>
</dbReference>
<keyword evidence="8" id="KW-0325">Glycoprotein</keyword>
<evidence type="ECO:0000256" key="2">
    <source>
        <dbReference type="ARBA" id="ARBA00017517"/>
    </source>
</evidence>
<sequence length="422" mass="46307">MTASCGPRKARPCSPASFFSSRCFVGILLNAPMFLIPIFSVLDACDEPPRFQGMKPQDELKPSYSPGDTVWYECRPGYQSLSPGSLISTVCWENNTWSPLQESCKKKSCPNLGDPENGNINYVNGSTEFGSQVHYVCNAGYYLAGPAIRYCQANDNSVYWSDSSPICEKIFCQPPGKILNGKYTNSHKEVFEYNEVVTYSCDPSNGPDEYSLVGNSTLVCVGNDKWNSEPPECKVVKCEYPVLQDGEIISGFGTKFYYKAKVIFKCKEGFTLIGSNTVFCNRNSAWEPPIPKCVKESTIPSTQSPISSVSVSTQPPIPSVPGSKPTSPTVSPGSSHPGHPRPTDESAPEDNKHLGVGPIIGIFVAVSVVLGGIVGACVYKCLSKNKSAYLTDESHREVNRISPREEEMKERFAFIKKKENRD</sequence>
<evidence type="ECO:0000256" key="8">
    <source>
        <dbReference type="ARBA" id="ARBA00023180"/>
    </source>
</evidence>
<dbReference type="GO" id="GO:0016020">
    <property type="term" value="C:membrane"/>
    <property type="evidence" value="ECO:0007669"/>
    <property type="project" value="UniProtKB-SubCell"/>
</dbReference>
<dbReference type="CDD" id="cd00033">
    <property type="entry name" value="CCP"/>
    <property type="match status" value="4"/>
</dbReference>
<organism evidence="15 16">
    <name type="scientific">Camelus ferus</name>
    <name type="common">Wild bactrian camel</name>
    <name type="synonym">Camelus bactrianus ferus</name>
    <dbReference type="NCBI Taxonomy" id="419612"/>
    <lineage>
        <taxon>Eukaryota</taxon>
        <taxon>Metazoa</taxon>
        <taxon>Chordata</taxon>
        <taxon>Craniata</taxon>
        <taxon>Vertebrata</taxon>
        <taxon>Euteleostomi</taxon>
        <taxon>Mammalia</taxon>
        <taxon>Eutheria</taxon>
        <taxon>Laurasiatheria</taxon>
        <taxon>Artiodactyla</taxon>
        <taxon>Tylopoda</taxon>
        <taxon>Camelidae</taxon>
        <taxon>Camelus</taxon>
    </lineage>
</organism>
<name>A0A8B7K7B7_CAMFR</name>
<feature type="compositionally biased region" description="Low complexity" evidence="12">
    <location>
        <begin position="297"/>
        <end position="337"/>
    </location>
</feature>
<evidence type="ECO:0000256" key="5">
    <source>
        <dbReference type="ARBA" id="ARBA00022737"/>
    </source>
</evidence>
<dbReference type="GeneID" id="102508849"/>
<dbReference type="GO" id="GO:0009986">
    <property type="term" value="C:cell surface"/>
    <property type="evidence" value="ECO:0007669"/>
    <property type="project" value="InterPro"/>
</dbReference>
<keyword evidence="6 13" id="KW-0472">Membrane</keyword>
<dbReference type="PROSITE" id="PS50923">
    <property type="entry name" value="SUSHI"/>
    <property type="match status" value="4"/>
</dbReference>
<dbReference type="AlphaFoldDB" id="A0A8B7K7B7"/>
<comment type="caution">
    <text evidence="11">Lacks conserved residue(s) required for the propagation of feature annotation.</text>
</comment>
<evidence type="ECO:0000256" key="10">
    <source>
        <dbReference type="ARBA" id="ARBA00047055"/>
    </source>
</evidence>
<keyword evidence="13" id="KW-1133">Transmembrane helix</keyword>
<dbReference type="FunFam" id="2.10.70.10:FF:000014">
    <property type="entry name" value="Membrane cofactor protein"/>
    <property type="match status" value="1"/>
</dbReference>
<protein>
    <recommendedName>
        <fullName evidence="2">Membrane cofactor protein</fullName>
    </recommendedName>
</protein>
<dbReference type="PANTHER" id="PTHR46393:SF7">
    <property type="entry name" value="COMPLEMENT C2"/>
    <property type="match status" value="1"/>
</dbReference>
<feature type="domain" description="Sushi" evidence="14">
    <location>
        <begin position="107"/>
        <end position="169"/>
    </location>
</feature>
<evidence type="ECO:0000256" key="1">
    <source>
        <dbReference type="ARBA" id="ARBA00004167"/>
    </source>
</evidence>
<feature type="compositionally biased region" description="Basic and acidic residues" evidence="12">
    <location>
        <begin position="341"/>
        <end position="352"/>
    </location>
</feature>
<keyword evidence="3 11" id="KW-0768">Sushi</keyword>
<feature type="transmembrane region" description="Helical" evidence="13">
    <location>
        <begin position="356"/>
        <end position="379"/>
    </location>
</feature>
<dbReference type="InterPro" id="IPR017341">
    <property type="entry name" value="CD46"/>
</dbReference>
<dbReference type="GO" id="GO:0007338">
    <property type="term" value="P:single fertilization"/>
    <property type="evidence" value="ECO:0007669"/>
    <property type="project" value="UniProtKB-KW"/>
</dbReference>
<keyword evidence="7 11" id="KW-1015">Disulfide bond</keyword>
<gene>
    <name evidence="16" type="primary">LOC102508849</name>
</gene>
<keyword evidence="13" id="KW-0812">Transmembrane</keyword>
<accession>A0A8B7K7B7</accession>
<comment type="subcellular location">
    <subcellularLocation>
        <location evidence="1">Membrane</location>
        <topology evidence="1">Single-pass membrane protein</topology>
    </subcellularLocation>
</comment>
<evidence type="ECO:0000256" key="6">
    <source>
        <dbReference type="ARBA" id="ARBA00023136"/>
    </source>
</evidence>
<dbReference type="PANTHER" id="PTHR46393">
    <property type="entry name" value="SUSHI DOMAIN-CONTAINING PROTEIN"/>
    <property type="match status" value="1"/>
</dbReference>
<dbReference type="InterPro" id="IPR035976">
    <property type="entry name" value="Sushi/SCR/CCP_sf"/>
</dbReference>
<feature type="domain" description="Sushi" evidence="14">
    <location>
        <begin position="43"/>
        <end position="106"/>
    </location>
</feature>
<feature type="disulfide bond" evidence="11">
    <location>
        <begin position="266"/>
        <end position="293"/>
    </location>
</feature>
<dbReference type="FunFam" id="2.10.70.10:FF:000042">
    <property type="entry name" value="Membrane cofactor protein"/>
    <property type="match status" value="1"/>
</dbReference>
<keyword evidence="15" id="KW-1185">Reference proteome</keyword>
<feature type="domain" description="Sushi" evidence="14">
    <location>
        <begin position="170"/>
        <end position="235"/>
    </location>
</feature>